<dbReference type="EMBL" id="BANB01000027">
    <property type="protein sequence ID" value="GAN75940.1"/>
    <property type="molecule type" value="Genomic_DNA"/>
</dbReference>
<dbReference type="Proteomes" id="UP000032680">
    <property type="component" value="Unassembled WGS sequence"/>
</dbReference>
<dbReference type="InterPro" id="IPR003593">
    <property type="entry name" value="AAA+_ATPase"/>
</dbReference>
<dbReference type="CDD" id="cd03223">
    <property type="entry name" value="ABCD_peroxisomal_ALDP"/>
    <property type="match status" value="1"/>
</dbReference>
<evidence type="ECO:0000313" key="12">
    <source>
        <dbReference type="Proteomes" id="UP000032680"/>
    </source>
</evidence>
<feature type="transmembrane region" description="Helical" evidence="8">
    <location>
        <begin position="201"/>
        <end position="222"/>
    </location>
</feature>
<evidence type="ECO:0000256" key="5">
    <source>
        <dbReference type="ARBA" id="ARBA00022840"/>
    </source>
</evidence>
<feature type="transmembrane region" description="Helical" evidence="8">
    <location>
        <begin position="281"/>
        <end position="303"/>
    </location>
</feature>
<dbReference type="InterPro" id="IPR011527">
    <property type="entry name" value="ABC1_TM_dom"/>
</dbReference>
<dbReference type="SUPFAM" id="SSF52540">
    <property type="entry name" value="P-loop containing nucleoside triphosphate hydrolases"/>
    <property type="match status" value="1"/>
</dbReference>
<evidence type="ECO:0000313" key="11">
    <source>
        <dbReference type="EMBL" id="GAN75940.1"/>
    </source>
</evidence>
<dbReference type="SMART" id="SM00382">
    <property type="entry name" value="AAA"/>
    <property type="match status" value="1"/>
</dbReference>
<comment type="subcellular location">
    <subcellularLocation>
        <location evidence="1">Cell membrane</location>
        <topology evidence="1">Multi-pass membrane protein</topology>
    </subcellularLocation>
</comment>
<evidence type="ECO:0000259" key="9">
    <source>
        <dbReference type="PROSITE" id="PS50893"/>
    </source>
</evidence>
<dbReference type="InterPro" id="IPR050835">
    <property type="entry name" value="ABC_transporter_sub-D"/>
</dbReference>
<evidence type="ECO:0000256" key="7">
    <source>
        <dbReference type="ARBA" id="ARBA00023136"/>
    </source>
</evidence>
<dbReference type="GO" id="GO:0016887">
    <property type="term" value="F:ATP hydrolysis activity"/>
    <property type="evidence" value="ECO:0007669"/>
    <property type="project" value="InterPro"/>
</dbReference>
<dbReference type="OrthoDB" id="9810134at2"/>
<name>A0A0D6P2F4_9PROT</name>
<comment type="caution">
    <text evidence="11">The sequence shown here is derived from an EMBL/GenBank/DDBJ whole genome shotgun (WGS) entry which is preliminary data.</text>
</comment>
<dbReference type="Pfam" id="PF06472">
    <property type="entry name" value="ABC_membrane_2"/>
    <property type="match status" value="1"/>
</dbReference>
<dbReference type="AlphaFoldDB" id="A0A0D6P2F4"/>
<dbReference type="InterPro" id="IPR036640">
    <property type="entry name" value="ABC1_TM_sf"/>
</dbReference>
<protein>
    <submittedName>
        <fullName evidence="11">ABC transporter</fullName>
    </submittedName>
</protein>
<keyword evidence="5" id="KW-0067">ATP-binding</keyword>
<dbReference type="PROSITE" id="PS50893">
    <property type="entry name" value="ABC_TRANSPORTER_2"/>
    <property type="match status" value="1"/>
</dbReference>
<feature type="domain" description="ABC transporter" evidence="9">
    <location>
        <begin position="383"/>
        <end position="595"/>
    </location>
</feature>
<dbReference type="PANTHER" id="PTHR11384:SF59">
    <property type="entry name" value="LYSOSOMAL COBALAMIN TRANSPORTER ABCD4"/>
    <property type="match status" value="1"/>
</dbReference>
<dbReference type="GO" id="GO:0005886">
    <property type="term" value="C:plasma membrane"/>
    <property type="evidence" value="ECO:0007669"/>
    <property type="project" value="UniProtKB-SubCell"/>
</dbReference>
<evidence type="ECO:0000256" key="2">
    <source>
        <dbReference type="ARBA" id="ARBA00022448"/>
    </source>
</evidence>
<reference evidence="11 12" key="1">
    <citation type="submission" date="2012-11" db="EMBL/GenBank/DDBJ databases">
        <title>Whole genome sequence of Acidisphaera rubrifaciens HS-AP3.</title>
        <authorList>
            <person name="Azuma Y."/>
            <person name="Higashiura N."/>
            <person name="Hirakawa H."/>
            <person name="Matsushita K."/>
        </authorList>
    </citation>
    <scope>NUCLEOTIDE SEQUENCE [LARGE SCALE GENOMIC DNA]</scope>
    <source>
        <strain evidence="11 12">HS-AP3</strain>
    </source>
</reference>
<dbReference type="GO" id="GO:0005524">
    <property type="term" value="F:ATP binding"/>
    <property type="evidence" value="ECO:0007669"/>
    <property type="project" value="UniProtKB-KW"/>
</dbReference>
<dbReference type="PROSITE" id="PS50929">
    <property type="entry name" value="ABC_TM1F"/>
    <property type="match status" value="1"/>
</dbReference>
<feature type="transmembrane region" description="Helical" evidence="8">
    <location>
        <begin position="81"/>
        <end position="102"/>
    </location>
</feature>
<evidence type="ECO:0000256" key="8">
    <source>
        <dbReference type="SAM" id="Phobius"/>
    </source>
</evidence>
<dbReference type="Gene3D" id="3.40.50.300">
    <property type="entry name" value="P-loop containing nucleotide triphosphate hydrolases"/>
    <property type="match status" value="1"/>
</dbReference>
<proteinExistence type="predicted"/>
<keyword evidence="12" id="KW-1185">Reference proteome</keyword>
<keyword evidence="4" id="KW-0547">Nucleotide-binding</keyword>
<evidence type="ECO:0000259" key="10">
    <source>
        <dbReference type="PROSITE" id="PS50929"/>
    </source>
</evidence>
<organism evidence="11 12">
    <name type="scientific">Acidisphaera rubrifaciens HS-AP3</name>
    <dbReference type="NCBI Taxonomy" id="1231350"/>
    <lineage>
        <taxon>Bacteria</taxon>
        <taxon>Pseudomonadati</taxon>
        <taxon>Pseudomonadota</taxon>
        <taxon>Alphaproteobacteria</taxon>
        <taxon>Acetobacterales</taxon>
        <taxon>Acetobacteraceae</taxon>
        <taxon>Acidisphaera</taxon>
    </lineage>
</organism>
<dbReference type="InterPro" id="IPR027417">
    <property type="entry name" value="P-loop_NTPase"/>
</dbReference>
<dbReference type="Gene3D" id="1.20.1560.10">
    <property type="entry name" value="ABC transporter type 1, transmembrane domain"/>
    <property type="match status" value="1"/>
</dbReference>
<dbReference type="InterPro" id="IPR003439">
    <property type="entry name" value="ABC_transporter-like_ATP-bd"/>
</dbReference>
<dbReference type="InterPro" id="IPR017871">
    <property type="entry name" value="ABC_transporter-like_CS"/>
</dbReference>
<dbReference type="GO" id="GO:0140359">
    <property type="term" value="F:ABC-type transporter activity"/>
    <property type="evidence" value="ECO:0007669"/>
    <property type="project" value="InterPro"/>
</dbReference>
<feature type="transmembrane region" description="Helical" evidence="8">
    <location>
        <begin position="25"/>
        <end position="51"/>
    </location>
</feature>
<dbReference type="RefSeq" id="WP_084623073.1">
    <property type="nucleotide sequence ID" value="NZ_BANB01000027.1"/>
</dbReference>
<keyword evidence="6 8" id="KW-1133">Transmembrane helix</keyword>
<keyword evidence="2" id="KW-0813">Transport</keyword>
<keyword evidence="7 8" id="KW-0472">Membrane</keyword>
<dbReference type="PANTHER" id="PTHR11384">
    <property type="entry name" value="ATP-BINDING CASSETTE, SUB-FAMILY D MEMBER"/>
    <property type="match status" value="1"/>
</dbReference>
<dbReference type="SUPFAM" id="SSF90123">
    <property type="entry name" value="ABC transporter transmembrane region"/>
    <property type="match status" value="1"/>
</dbReference>
<evidence type="ECO:0000256" key="3">
    <source>
        <dbReference type="ARBA" id="ARBA00022692"/>
    </source>
</evidence>
<evidence type="ECO:0000256" key="1">
    <source>
        <dbReference type="ARBA" id="ARBA00004651"/>
    </source>
</evidence>
<gene>
    <name evidence="11" type="ORF">Asru_0027_02</name>
</gene>
<dbReference type="Pfam" id="PF00005">
    <property type="entry name" value="ABC_tran"/>
    <property type="match status" value="1"/>
</dbReference>
<evidence type="ECO:0000256" key="6">
    <source>
        <dbReference type="ARBA" id="ARBA00022989"/>
    </source>
</evidence>
<accession>A0A0D6P2F4</accession>
<sequence>MRRFAQIVKEGWRLTRPYFVSEEKWSALALLAVVLLLSFLGVRVLVVFNYWNREFFNAIQNKNVTAFWDLLLFWQHGKTGLMPGFIIIVTVYVVMALVRVYLTQLLQIRWRRWMTHRYVDAWLSGKAYYRIGLATEHGADPTDNPDQRISEDVRDFVDNTLNLGRSFIATMIEMVSFLSILWTLSGSVSLFGLVIPGYMVWVALIYSGFGTWLTHVIGRKLIGINFRQQRYEADFRYAAVRVRENAEGIALYDGEADERSNLVARFVNIYRNWRQFMKRTVMLNSMTLTYGQIAGIFPLVVVAPRYFSGAIELGGMMQVVDAFGRVQGAMSWFVDSYSGNTPDTNSLARLRSIIERLTTFDRAIEQARTEGRIERTGGAPGRLAADRLTLVLPDGTTLYEGLDLDLQAGESVAIAGRSGSGKSTLFRALAGIWPYGTGRLMLPAETTLFLPQRPYIPLGSLRRVVTYPDQARAADTGAIEHALRVVGMGDLIPLLDAEDHWATRLSGGEQQRIAFARAILARPDWLFLDEATASLDPESEAELYRALHEALPRTTIVSISHRPEVAALHDRRLLLRREPGGRVHLQDVTPAPAAAQ</sequence>
<dbReference type="PROSITE" id="PS00211">
    <property type="entry name" value="ABC_TRANSPORTER_1"/>
    <property type="match status" value="1"/>
</dbReference>
<feature type="domain" description="ABC transmembrane type-1" evidence="10">
    <location>
        <begin position="32"/>
        <end position="338"/>
    </location>
</feature>
<evidence type="ECO:0000256" key="4">
    <source>
        <dbReference type="ARBA" id="ARBA00022741"/>
    </source>
</evidence>
<keyword evidence="3 8" id="KW-0812">Transmembrane</keyword>